<evidence type="ECO:0000256" key="1">
    <source>
        <dbReference type="ARBA" id="ARBA00022679"/>
    </source>
</evidence>
<comment type="caution">
    <text evidence="4">The sequence shown here is derived from an EMBL/GenBank/DDBJ whole genome shotgun (WGS) entry which is preliminary data.</text>
</comment>
<evidence type="ECO:0000259" key="3">
    <source>
        <dbReference type="PROSITE" id="PS51186"/>
    </source>
</evidence>
<dbReference type="PANTHER" id="PTHR43877:SF2">
    <property type="entry name" value="AMINOALKYLPHOSPHONATE N-ACETYLTRANSFERASE-RELATED"/>
    <property type="match status" value="1"/>
</dbReference>
<gene>
    <name evidence="4" type="ORF">EFY87_17030</name>
</gene>
<keyword evidence="1 4" id="KW-0808">Transferase</keyword>
<evidence type="ECO:0000313" key="5">
    <source>
        <dbReference type="Proteomes" id="UP000271678"/>
    </source>
</evidence>
<dbReference type="Proteomes" id="UP000271678">
    <property type="component" value="Unassembled WGS sequence"/>
</dbReference>
<evidence type="ECO:0000256" key="2">
    <source>
        <dbReference type="ARBA" id="ARBA00023315"/>
    </source>
</evidence>
<dbReference type="InterPro" id="IPR050832">
    <property type="entry name" value="Bact_Acetyltransf"/>
</dbReference>
<feature type="domain" description="N-acetyltransferase" evidence="3">
    <location>
        <begin position="5"/>
        <end position="165"/>
    </location>
</feature>
<dbReference type="SUPFAM" id="SSF55729">
    <property type="entry name" value="Acyl-CoA N-acyltransferases (Nat)"/>
    <property type="match status" value="1"/>
</dbReference>
<dbReference type="Pfam" id="PF14025">
    <property type="entry name" value="DUF4241"/>
    <property type="match status" value="1"/>
</dbReference>
<dbReference type="CDD" id="cd04301">
    <property type="entry name" value="NAT_SF"/>
    <property type="match status" value="1"/>
</dbReference>
<dbReference type="Gene3D" id="3.40.630.30">
    <property type="match status" value="1"/>
</dbReference>
<dbReference type="InterPro" id="IPR000182">
    <property type="entry name" value="GNAT_dom"/>
</dbReference>
<accession>A0A3M9M250</accession>
<dbReference type="RefSeq" id="WP_123272680.1">
    <property type="nucleotide sequence ID" value="NZ_RJJQ01000020.1"/>
</dbReference>
<dbReference type="InterPro" id="IPR025335">
    <property type="entry name" value="DUF4241"/>
</dbReference>
<dbReference type="AlphaFoldDB" id="A0A3M9M250"/>
<sequence>MSKQAEIRTANAADVAAVVGLVESAYRGQSSRAGWTTEADLLDGQRTDATEVAELVARGAVLVAVVDDALVACCQLEKRISAAYFGMFAVSPTLQGAGIGGQLMAYAERYAERQWSSTRMEMTVLRQRTDLIAFYERRGYYDTGTRSPFPYGDERFGIPRRDDLEFTLLTKQLGRPASSPENRVHRFIVEYETQWEIAAPAFDRRRDTDETRDRFEIWGELMAQTTRNHFTDPTSVRLARSFSNPAEYGPEVEQFVRSEVQDDVARVLTKRTSPLTKFREYTLHAQGPDWRISAISEYFGEPTQPFEDRATVDARLRECAADAPLAELPQKETHLDETRNFTDRDADLDGQTTRAQVERVGALVSATGVLSVVDFGYDNDNARPLARTVRPGAYPVERVTAFECNAAVRVRFSEEPPVAWRPASLPGSGHVVGVDAGCVCIVDYAGYATMTRRAKAAAYDRFTATPYPRVLEFPLGNGDTGVACDSGFGDGGYPIYWGLDAQGRTAQLVVDFMVLVAEDDGGAFRHL</sequence>
<dbReference type="InterPro" id="IPR016181">
    <property type="entry name" value="Acyl_CoA_acyltransferase"/>
</dbReference>
<dbReference type="OrthoDB" id="9789980at2"/>
<keyword evidence="5" id="KW-1185">Reference proteome</keyword>
<dbReference type="Pfam" id="PF13508">
    <property type="entry name" value="Acetyltransf_7"/>
    <property type="match status" value="1"/>
</dbReference>
<dbReference type="EMBL" id="RJJQ01000020">
    <property type="protein sequence ID" value="RNI19532.1"/>
    <property type="molecule type" value="Genomic_DNA"/>
</dbReference>
<dbReference type="PROSITE" id="PS51186">
    <property type="entry name" value="GNAT"/>
    <property type="match status" value="1"/>
</dbReference>
<reference evidence="4 5" key="1">
    <citation type="submission" date="2018-11" db="EMBL/GenBank/DDBJ databases">
        <title>Draft genome of Simplicispira Flexivirga sp. BO-16.</title>
        <authorList>
            <person name="Im W.T."/>
        </authorList>
    </citation>
    <scope>NUCLEOTIDE SEQUENCE [LARGE SCALE GENOMIC DNA]</scope>
    <source>
        <strain evidence="4 5">BO-16</strain>
    </source>
</reference>
<dbReference type="PANTHER" id="PTHR43877">
    <property type="entry name" value="AMINOALKYLPHOSPHONATE N-ACETYLTRANSFERASE-RELATED-RELATED"/>
    <property type="match status" value="1"/>
</dbReference>
<protein>
    <submittedName>
        <fullName evidence="4">GNAT family N-acetyltransferase</fullName>
    </submittedName>
</protein>
<evidence type="ECO:0000313" key="4">
    <source>
        <dbReference type="EMBL" id="RNI19532.1"/>
    </source>
</evidence>
<keyword evidence="2" id="KW-0012">Acyltransferase</keyword>
<dbReference type="GO" id="GO:0016747">
    <property type="term" value="F:acyltransferase activity, transferring groups other than amino-acyl groups"/>
    <property type="evidence" value="ECO:0007669"/>
    <property type="project" value="InterPro"/>
</dbReference>
<name>A0A3M9M250_9MICO</name>
<proteinExistence type="predicted"/>
<organism evidence="4 5">
    <name type="scientific">Flexivirga caeni</name>
    <dbReference type="NCBI Taxonomy" id="2294115"/>
    <lineage>
        <taxon>Bacteria</taxon>
        <taxon>Bacillati</taxon>
        <taxon>Actinomycetota</taxon>
        <taxon>Actinomycetes</taxon>
        <taxon>Micrococcales</taxon>
        <taxon>Dermacoccaceae</taxon>
        <taxon>Flexivirga</taxon>
    </lineage>
</organism>